<dbReference type="InterPro" id="IPR011459">
    <property type="entry name" value="DUF1565"/>
</dbReference>
<protein>
    <submittedName>
        <fullName evidence="4">DUF1565 domain-containing protein</fullName>
    </submittedName>
</protein>
<dbReference type="InterPro" id="IPR022441">
    <property type="entry name" value="Para_beta_helix_rpt-2"/>
</dbReference>
<proteinExistence type="predicted"/>
<name>A0ABR8A024_9CYAN</name>
<sequence>MRCKPSLFSAIATSLTFLVVAPPIWAGSLNAPQIAQPTDNLSQLPQMAALLYVSPNANSNGDGSPNNPYGSITAALATNPTAGTVIQLQQGVYTEATGEIFPIKLPVGVTLRGEPTVRGINTIIRGGGRFLSPSFASQNIMLLADNDTRIEGITLTNPNTRGTAIWAESSKRVTLANNTFANSNREGLFLAGTADVIVNENLFKQNGANGISAVGNSTGEIRNNTFESTGFGLAIGQNSRVNVTNNNIINNVDGIVISNLAAPVLRNNLITNNKRDGIVILKDRKGYPTPDLGTSTNLGNNTFKDNLGKDLNNNSGVTQVAVGNDLNSKKIAGNIAFVGESPAAPAPTIASTPIPTPSVRTVLPVATNNKPVVPSQVSNANTIEITKAPAETSFKPPITPPTALAPSSSSIFVEPLPDVPQPISGNASSTSNNLIAAAPKSSQTNSQVNNEILIERDPVPSIPTQPLRSQFIPSTPPAVPNTSPNTLEVTPTTSTPVSAAPVPYNPQIAALVPPPANETFPYLVVIPSADGELLGQVRSAVPTAKIISSRFGNIIMVQGYPDRDRAEVLKVIMRSGIGVDARVIHQNSL</sequence>
<dbReference type="NCBIfam" id="TIGR03804">
    <property type="entry name" value="para_beta_helix"/>
    <property type="match status" value="1"/>
</dbReference>
<gene>
    <name evidence="4" type="ORF">H6F41_12175</name>
</gene>
<dbReference type="InterPro" id="IPR012334">
    <property type="entry name" value="Pectin_lyas_fold"/>
</dbReference>
<feature type="signal peptide" evidence="2">
    <location>
        <begin position="1"/>
        <end position="26"/>
    </location>
</feature>
<dbReference type="SUPFAM" id="SSF51126">
    <property type="entry name" value="Pectin lyase-like"/>
    <property type="match status" value="1"/>
</dbReference>
<dbReference type="InterPro" id="IPR006626">
    <property type="entry name" value="PbH1"/>
</dbReference>
<dbReference type="Proteomes" id="UP000642094">
    <property type="component" value="Unassembled WGS sequence"/>
</dbReference>
<comment type="caution">
    <text evidence="4">The sequence shown here is derived from an EMBL/GenBank/DDBJ whole genome shotgun (WGS) entry which is preliminary data.</text>
</comment>
<dbReference type="SMART" id="SM00710">
    <property type="entry name" value="PbH1"/>
    <property type="match status" value="6"/>
</dbReference>
<evidence type="ECO:0000313" key="5">
    <source>
        <dbReference type="Proteomes" id="UP000642094"/>
    </source>
</evidence>
<dbReference type="EMBL" id="JACJQB010000024">
    <property type="protein sequence ID" value="MBD2188896.1"/>
    <property type="molecule type" value="Genomic_DNA"/>
</dbReference>
<evidence type="ECO:0000256" key="1">
    <source>
        <dbReference type="SAM" id="MobiDB-lite"/>
    </source>
</evidence>
<reference evidence="4 5" key="1">
    <citation type="journal article" date="2020" name="ISME J.">
        <title>Comparative genomics reveals insights into cyanobacterial evolution and habitat adaptation.</title>
        <authorList>
            <person name="Chen M.Y."/>
            <person name="Teng W.K."/>
            <person name="Zhao L."/>
            <person name="Hu C.X."/>
            <person name="Zhou Y.K."/>
            <person name="Han B.P."/>
            <person name="Song L.R."/>
            <person name="Shu W.S."/>
        </authorList>
    </citation>
    <scope>NUCLEOTIDE SEQUENCE [LARGE SCALE GENOMIC DNA]</scope>
    <source>
        <strain evidence="4 5">FACHB-723</strain>
    </source>
</reference>
<dbReference type="RefSeq" id="WP_190403737.1">
    <property type="nucleotide sequence ID" value="NZ_JACJQB010000024.1"/>
</dbReference>
<keyword evidence="2" id="KW-0732">Signal</keyword>
<evidence type="ECO:0000259" key="3">
    <source>
        <dbReference type="Pfam" id="PF07602"/>
    </source>
</evidence>
<accession>A0ABR8A024</accession>
<dbReference type="Pfam" id="PF07602">
    <property type="entry name" value="DUF1565"/>
    <property type="match status" value="1"/>
</dbReference>
<feature type="region of interest" description="Disordered" evidence="1">
    <location>
        <begin position="470"/>
        <end position="494"/>
    </location>
</feature>
<keyword evidence="5" id="KW-1185">Reference proteome</keyword>
<dbReference type="InterPro" id="IPR011050">
    <property type="entry name" value="Pectin_lyase_fold/virulence"/>
</dbReference>
<organism evidence="4 5">
    <name type="scientific">Pseudanabaena mucicola FACHB-723</name>
    <dbReference type="NCBI Taxonomy" id="2692860"/>
    <lineage>
        <taxon>Bacteria</taxon>
        <taxon>Bacillati</taxon>
        <taxon>Cyanobacteriota</taxon>
        <taxon>Cyanophyceae</taxon>
        <taxon>Pseudanabaenales</taxon>
        <taxon>Pseudanabaenaceae</taxon>
        <taxon>Pseudanabaena</taxon>
    </lineage>
</organism>
<evidence type="ECO:0000313" key="4">
    <source>
        <dbReference type="EMBL" id="MBD2188896.1"/>
    </source>
</evidence>
<feature type="chain" id="PRO_5047051235" evidence="2">
    <location>
        <begin position="27"/>
        <end position="589"/>
    </location>
</feature>
<feature type="domain" description="DUF1565" evidence="3">
    <location>
        <begin position="58"/>
        <end position="327"/>
    </location>
</feature>
<evidence type="ECO:0000256" key="2">
    <source>
        <dbReference type="SAM" id="SignalP"/>
    </source>
</evidence>
<dbReference type="Gene3D" id="2.160.20.10">
    <property type="entry name" value="Single-stranded right-handed beta-helix, Pectin lyase-like"/>
    <property type="match status" value="1"/>
</dbReference>